<name>A0A2T7TA99_9ACTN</name>
<reference evidence="1 2" key="1">
    <citation type="submission" date="2013-12" db="EMBL/GenBank/DDBJ databases">
        <title>Annotated genome of Streptomyces scopuliridis.</title>
        <authorList>
            <person name="Olson J.B."/>
        </authorList>
    </citation>
    <scope>NUCLEOTIDE SEQUENCE [LARGE SCALE GENOMIC DNA]</scope>
    <source>
        <strain evidence="1 2">RB72</strain>
    </source>
</reference>
<organism evidence="1 2">
    <name type="scientific">Streptomyces scopuliridis RB72</name>
    <dbReference type="NCBI Taxonomy" id="1440053"/>
    <lineage>
        <taxon>Bacteria</taxon>
        <taxon>Bacillati</taxon>
        <taxon>Actinomycetota</taxon>
        <taxon>Actinomycetes</taxon>
        <taxon>Kitasatosporales</taxon>
        <taxon>Streptomycetaceae</taxon>
        <taxon>Streptomyces</taxon>
    </lineage>
</organism>
<accession>A0A2T7TA99</accession>
<dbReference type="AlphaFoldDB" id="A0A2T7TA99"/>
<gene>
    <name evidence="1" type="ORF">Y717_06290</name>
</gene>
<protein>
    <recommendedName>
        <fullName evidence="3">CopG family transcriptional regulator</fullName>
    </recommendedName>
</protein>
<evidence type="ECO:0000313" key="2">
    <source>
        <dbReference type="Proteomes" id="UP000245992"/>
    </source>
</evidence>
<keyword evidence="2" id="KW-1185">Reference proteome</keyword>
<proteinExistence type="predicted"/>
<dbReference type="STRING" id="1440053.GCA_000718095_06821"/>
<dbReference type="EMBL" id="AZSP01000123">
    <property type="protein sequence ID" value="PVE12016.1"/>
    <property type="molecule type" value="Genomic_DNA"/>
</dbReference>
<sequence>MLMVDEQTEPGIGEGPAKAISVSLPEGTVRALRDSAGGRGVSAIVAAAVEEHLRNQATLAYLEEYEREHGAFTPAEKQEAADVWARAEEREGQWREAV</sequence>
<evidence type="ECO:0000313" key="1">
    <source>
        <dbReference type="EMBL" id="PVE12016.1"/>
    </source>
</evidence>
<evidence type="ECO:0008006" key="3">
    <source>
        <dbReference type="Google" id="ProtNLM"/>
    </source>
</evidence>
<dbReference type="Proteomes" id="UP000245992">
    <property type="component" value="Unassembled WGS sequence"/>
</dbReference>
<comment type="caution">
    <text evidence="1">The sequence shown here is derived from an EMBL/GenBank/DDBJ whole genome shotgun (WGS) entry which is preliminary data.</text>
</comment>